<comment type="similarity">
    <text evidence="1">Belongs to the glycosyltransferase 2 family.</text>
</comment>
<evidence type="ECO:0000256" key="3">
    <source>
        <dbReference type="ARBA" id="ARBA00022679"/>
    </source>
</evidence>
<sequence length="240" mass="25789">MAPRTLIITPTYNERDNLAEFVSSVLAAVPEAHVLVVDDASPDGTGALGDELAARDGRVRVLHRPAKLGLGTAYLEGFQRALDGGYDVAFEMDADLSHDPGHLPAFLDAIGRGADVVLGSRNMPGGGVEGWGLGRHVLSKGGSLYARTILGVGVRDLTTGYKALTRRALLALDLGSVRSNGYAFQIETTYRALRKGLRVVEVPIVFVDRRAGHSKMSRRIFAEAIVEVFRLRLDAALGRI</sequence>
<dbReference type="AlphaFoldDB" id="A0A150PKU2"/>
<keyword evidence="2 5" id="KW-0328">Glycosyltransferase</keyword>
<dbReference type="SUPFAM" id="SSF53448">
    <property type="entry name" value="Nucleotide-diphospho-sugar transferases"/>
    <property type="match status" value="1"/>
</dbReference>
<protein>
    <submittedName>
        <fullName evidence="5">Dolichyl-phosphate beta-D-mannosyltransferase</fullName>
    </submittedName>
</protein>
<dbReference type="GO" id="GO:0009247">
    <property type="term" value="P:glycolipid biosynthetic process"/>
    <property type="evidence" value="ECO:0007669"/>
    <property type="project" value="TreeGrafter"/>
</dbReference>
<dbReference type="PANTHER" id="PTHR43398:SF1">
    <property type="entry name" value="DOLICHOL-PHOSPHATE MANNOSYLTRANSFERASE SUBUNIT 1"/>
    <property type="match status" value="1"/>
</dbReference>
<evidence type="ECO:0000259" key="4">
    <source>
        <dbReference type="Pfam" id="PF00535"/>
    </source>
</evidence>
<dbReference type="CDD" id="cd06442">
    <property type="entry name" value="DPM1_like"/>
    <property type="match status" value="1"/>
</dbReference>
<evidence type="ECO:0000313" key="5">
    <source>
        <dbReference type="EMBL" id="KYF56334.1"/>
    </source>
</evidence>
<dbReference type="GO" id="GO:0004582">
    <property type="term" value="F:dolichyl-phosphate beta-D-mannosyltransferase activity"/>
    <property type="evidence" value="ECO:0007669"/>
    <property type="project" value="InterPro"/>
</dbReference>
<organism evidence="5 6">
    <name type="scientific">Sorangium cellulosum</name>
    <name type="common">Polyangium cellulosum</name>
    <dbReference type="NCBI Taxonomy" id="56"/>
    <lineage>
        <taxon>Bacteria</taxon>
        <taxon>Pseudomonadati</taxon>
        <taxon>Myxococcota</taxon>
        <taxon>Polyangia</taxon>
        <taxon>Polyangiales</taxon>
        <taxon>Polyangiaceae</taxon>
        <taxon>Sorangium</taxon>
    </lineage>
</organism>
<dbReference type="PANTHER" id="PTHR43398">
    <property type="entry name" value="DOLICHOL-PHOSPHATE MANNOSYLTRANSFERASE SUBUNIT 1"/>
    <property type="match status" value="1"/>
</dbReference>
<dbReference type="FunFam" id="3.90.550.10:FF:000122">
    <property type="entry name" value="Dolichol-phosphate mannosyltransferase subunit 1"/>
    <property type="match status" value="1"/>
</dbReference>
<name>A0A150PKU2_SORCE</name>
<reference evidence="5 6" key="1">
    <citation type="submission" date="2014-02" db="EMBL/GenBank/DDBJ databases">
        <title>The small core and large imbalanced accessory genome model reveals a collaborative survival strategy of Sorangium cellulosum strains in nature.</title>
        <authorList>
            <person name="Han K."/>
            <person name="Peng R."/>
            <person name="Blom J."/>
            <person name="Li Y.-Z."/>
        </authorList>
    </citation>
    <scope>NUCLEOTIDE SEQUENCE [LARGE SCALE GENOMIC DNA]</scope>
    <source>
        <strain evidence="5 6">So0157-25</strain>
    </source>
</reference>
<dbReference type="InterPro" id="IPR029044">
    <property type="entry name" value="Nucleotide-diphossugar_trans"/>
</dbReference>
<dbReference type="InterPro" id="IPR039528">
    <property type="entry name" value="DPM1-like"/>
</dbReference>
<evidence type="ECO:0000256" key="2">
    <source>
        <dbReference type="ARBA" id="ARBA00022676"/>
    </source>
</evidence>
<dbReference type="GO" id="GO:0016020">
    <property type="term" value="C:membrane"/>
    <property type="evidence" value="ECO:0007669"/>
    <property type="project" value="GOC"/>
</dbReference>
<evidence type="ECO:0000313" key="6">
    <source>
        <dbReference type="Proteomes" id="UP000075420"/>
    </source>
</evidence>
<proteinExistence type="inferred from homology"/>
<evidence type="ECO:0000256" key="1">
    <source>
        <dbReference type="ARBA" id="ARBA00006739"/>
    </source>
</evidence>
<dbReference type="InterPro" id="IPR001173">
    <property type="entry name" value="Glyco_trans_2-like"/>
</dbReference>
<gene>
    <name evidence="5" type="ORF">BE08_13450</name>
</gene>
<accession>A0A150PKU2</accession>
<dbReference type="Gene3D" id="3.90.550.10">
    <property type="entry name" value="Spore Coat Polysaccharide Biosynthesis Protein SpsA, Chain A"/>
    <property type="match status" value="1"/>
</dbReference>
<dbReference type="EMBL" id="JELY01001279">
    <property type="protein sequence ID" value="KYF56334.1"/>
    <property type="molecule type" value="Genomic_DNA"/>
</dbReference>
<dbReference type="Proteomes" id="UP000075420">
    <property type="component" value="Unassembled WGS sequence"/>
</dbReference>
<dbReference type="Pfam" id="PF00535">
    <property type="entry name" value="Glycos_transf_2"/>
    <property type="match status" value="1"/>
</dbReference>
<keyword evidence="3 5" id="KW-0808">Transferase</keyword>
<comment type="caution">
    <text evidence="5">The sequence shown here is derived from an EMBL/GenBank/DDBJ whole genome shotgun (WGS) entry which is preliminary data.</text>
</comment>
<feature type="domain" description="Glycosyltransferase 2-like" evidence="4">
    <location>
        <begin position="7"/>
        <end position="169"/>
    </location>
</feature>